<feature type="domain" description="Lantibiotic biosynthesis protein dehydration" evidence="2">
    <location>
        <begin position="141"/>
        <end position="529"/>
    </location>
</feature>
<dbReference type="Gene3D" id="1.50.10.10">
    <property type="match status" value="1"/>
</dbReference>
<dbReference type="PIRSF" id="PIRSF037228">
    <property type="entry name" value="Lant_mod_RumM"/>
    <property type="match status" value="1"/>
</dbReference>
<keyword evidence="4" id="KW-1185">Reference proteome</keyword>
<dbReference type="Proteomes" id="UP000271624">
    <property type="component" value="Unassembled WGS sequence"/>
</dbReference>
<protein>
    <submittedName>
        <fullName evidence="3">Type 2 lantibiotic biosynthesis protein</fullName>
    </submittedName>
</protein>
<accession>A0A3S1CPJ5</accession>
<keyword evidence="1" id="KW-0479">Metal-binding</keyword>
<gene>
    <name evidence="3" type="primary">cylM</name>
    <name evidence="3" type="ORF">DSM106972_032090</name>
</gene>
<feature type="binding site" evidence="1">
    <location>
        <position position="889"/>
    </location>
    <ligand>
        <name>Zn(2+)</name>
        <dbReference type="ChEBI" id="CHEBI:29105"/>
    </ligand>
</feature>
<evidence type="ECO:0000259" key="2">
    <source>
        <dbReference type="Pfam" id="PF13575"/>
    </source>
</evidence>
<dbReference type="GO" id="GO:0046872">
    <property type="term" value="F:metal ion binding"/>
    <property type="evidence" value="ECO:0007669"/>
    <property type="project" value="UniProtKB-KW"/>
</dbReference>
<dbReference type="Pfam" id="PF05147">
    <property type="entry name" value="LANC_like"/>
    <property type="match status" value="1"/>
</dbReference>
<dbReference type="InterPro" id="IPR025410">
    <property type="entry name" value="Lant_dehyd"/>
</dbReference>
<feature type="binding site" evidence="1">
    <location>
        <position position="934"/>
    </location>
    <ligand>
        <name>Zn(2+)</name>
        <dbReference type="ChEBI" id="CHEBI:29105"/>
    </ligand>
</feature>
<evidence type="ECO:0000313" key="3">
    <source>
        <dbReference type="EMBL" id="RUT06003.1"/>
    </source>
</evidence>
<dbReference type="NCBIfam" id="TIGR03897">
    <property type="entry name" value="lanti_2_LanM"/>
    <property type="match status" value="1"/>
</dbReference>
<dbReference type="GO" id="GO:0031179">
    <property type="term" value="P:peptide modification"/>
    <property type="evidence" value="ECO:0007669"/>
    <property type="project" value="InterPro"/>
</dbReference>
<dbReference type="EMBL" id="RSCL01000007">
    <property type="protein sequence ID" value="RUT06003.1"/>
    <property type="molecule type" value="Genomic_DNA"/>
</dbReference>
<dbReference type="Pfam" id="PF13575">
    <property type="entry name" value="DUF4135"/>
    <property type="match status" value="1"/>
</dbReference>
<proteinExistence type="predicted"/>
<evidence type="ECO:0000313" key="4">
    <source>
        <dbReference type="Proteomes" id="UP000271624"/>
    </source>
</evidence>
<comment type="caution">
    <text evidence="3">The sequence shown here is derived from an EMBL/GenBank/DDBJ whole genome shotgun (WGS) entry which is preliminary data.</text>
</comment>
<dbReference type="InterPro" id="IPR017146">
    <property type="entry name" value="Lanti_2_LanM"/>
</dbReference>
<dbReference type="InterPro" id="IPR007822">
    <property type="entry name" value="LANC-like"/>
</dbReference>
<dbReference type="OrthoDB" id="9148343at2"/>
<name>A0A3S1CPJ5_9CYAN</name>
<sequence length="1019" mass="115588">MPLFLWNTQKLDQTETYDLQIKTPNDSEEALAFEDLFLPIIQVARQKLLIYLKSSNLSCYHSRLELLSESAYLAIEHRLLSQLVNLCEKTLEFEFSHFRPFKYNLLNLLGVEADFSDEKTHYQAFVQQNLQDGLLAFFRKYPVLGRLIATQIDFWVESTAEFLQRLQKDIIDISKLFQVQQNNKEFTNFLGKVTKVSPNLSDRHNQGSCVIALTFESGLKLIYKPKNMGLQVAYNELLDWCNQRKVFLPFKILKVLERQDYGWIEYVEQTPCLSKEAAQNFYKRAGMLLCLIYALGGNDCHCENLIASGEYPVLVDVETLLHPDVKQVENDVEKADLPLISQQLFDTVVNTGLLPCWELSPDKRTAYDISGFGNLEQQELLSRILQWKDINTDKMHQRYENVMMPAEKNIPFLKEMSLSPNDYLGELVEGFQQMYHFLVEQRQNLLADSAPLRKLQEQQVRFLFRNTKVYNTILKNTFIPKLLQNGIDWSIELDILARAFLITQNKPKDWSIYHSELAQMLQLDIPYFIACSNSDDLTIKLDKPIKGYFKEPSYGQVISRLQKLNKIDLNLQVSIIQGTFSAMIANLSANEYSETEKKLTLDSVDYSNCNVQDQLLSKAQDIASEICANAIQIENSGITWLGFSYLPSVNRFQLKFSDKDFYEGNCGIALFLAALDYVNKKSQFRDLVLEALQYTRRVVQICDSELAHKFVKIIGVGGATGIGSIIYSLVRISNFIREPELVEDALKFSALITPEIIAADRKLDVIDGTAGTILALLALYRETNNITVLEKAIACGKHLLNHQISIDGLPKAWKTNENQPLTGFSHGAAGISYALLRLYAVTDDVAYLEAAQEGIAYENKFFSSDSKNWSDLRSIALENGQPGFPVSWCHGAVGIALARLGGISTLATDEIYQNIEIALETIQKSTLHSVDHLCCGNLGQCEALLVAAQKLSRPELFKMAQQKIAGVIHRAEKNRGYKLFANLPTQVLNPGFFQGTPGIGYEFLRLAYPEALPSVLLWE</sequence>
<dbReference type="SUPFAM" id="SSF158745">
    <property type="entry name" value="LanC-like"/>
    <property type="match status" value="1"/>
</dbReference>
<evidence type="ECO:0000256" key="1">
    <source>
        <dbReference type="PIRSR" id="PIRSR607822-1"/>
    </source>
</evidence>
<dbReference type="RefSeq" id="WP_158632829.1">
    <property type="nucleotide sequence ID" value="NZ_RSCL01000007.1"/>
</dbReference>
<organism evidence="3 4">
    <name type="scientific">Dulcicalothrix desertica PCC 7102</name>
    <dbReference type="NCBI Taxonomy" id="232991"/>
    <lineage>
        <taxon>Bacteria</taxon>
        <taxon>Bacillati</taxon>
        <taxon>Cyanobacteriota</taxon>
        <taxon>Cyanophyceae</taxon>
        <taxon>Nostocales</taxon>
        <taxon>Calotrichaceae</taxon>
        <taxon>Dulcicalothrix</taxon>
    </lineage>
</organism>
<keyword evidence="1" id="KW-0862">Zinc</keyword>
<dbReference type="GO" id="GO:0005975">
    <property type="term" value="P:carbohydrate metabolic process"/>
    <property type="evidence" value="ECO:0007669"/>
    <property type="project" value="InterPro"/>
</dbReference>
<dbReference type="InterPro" id="IPR012341">
    <property type="entry name" value="6hp_glycosidase-like_sf"/>
</dbReference>
<reference evidence="3" key="1">
    <citation type="submission" date="2018-12" db="EMBL/GenBank/DDBJ databases">
        <authorList>
            <person name="Will S."/>
            <person name="Neumann-Schaal M."/>
            <person name="Henke P."/>
        </authorList>
    </citation>
    <scope>NUCLEOTIDE SEQUENCE</scope>
    <source>
        <strain evidence="3">PCC 7102</strain>
    </source>
</reference>
<dbReference type="CDD" id="cd04792">
    <property type="entry name" value="LanM-like"/>
    <property type="match status" value="1"/>
</dbReference>
<dbReference type="SMART" id="SM01260">
    <property type="entry name" value="LANC_like"/>
    <property type="match status" value="1"/>
</dbReference>
<reference evidence="3" key="2">
    <citation type="journal article" date="2019" name="Genome Biol. Evol.">
        <title>Day and night: Metabolic profiles and evolutionary relationships of six axenic non-marine cyanobacteria.</title>
        <authorList>
            <person name="Will S.E."/>
            <person name="Henke P."/>
            <person name="Boedeker C."/>
            <person name="Huang S."/>
            <person name="Brinkmann H."/>
            <person name="Rohde M."/>
            <person name="Jarek M."/>
            <person name="Friedl T."/>
            <person name="Seufert S."/>
            <person name="Schumacher M."/>
            <person name="Overmann J."/>
            <person name="Neumann-Schaal M."/>
            <person name="Petersen J."/>
        </authorList>
    </citation>
    <scope>NUCLEOTIDE SEQUENCE [LARGE SCALE GENOMIC DNA]</scope>
    <source>
        <strain evidence="3">PCC 7102</strain>
    </source>
</reference>
<dbReference type="PRINTS" id="PR01950">
    <property type="entry name" value="LANCSUPER"/>
</dbReference>
<dbReference type="AlphaFoldDB" id="A0A3S1CPJ5"/>